<feature type="region of interest" description="Disordered" evidence="1">
    <location>
        <begin position="14"/>
        <end position="43"/>
    </location>
</feature>
<evidence type="ECO:0000313" key="3">
    <source>
        <dbReference type="EMBL" id="CAE7246411.1"/>
    </source>
</evidence>
<dbReference type="InterPro" id="IPR001763">
    <property type="entry name" value="Rhodanese-like_dom"/>
</dbReference>
<dbReference type="PANTHER" id="PTHR36492:SF2">
    <property type="entry name" value="[ACYL-CARRIER-PROTEIN] PHOSPHODIESTERASE PPTH"/>
    <property type="match status" value="1"/>
</dbReference>
<evidence type="ECO:0000259" key="2">
    <source>
        <dbReference type="PROSITE" id="PS50206"/>
    </source>
</evidence>
<dbReference type="OrthoDB" id="550558at2759"/>
<dbReference type="Gene3D" id="3.60.21.10">
    <property type="match status" value="2"/>
</dbReference>
<evidence type="ECO:0000256" key="1">
    <source>
        <dbReference type="SAM" id="MobiDB-lite"/>
    </source>
</evidence>
<feature type="compositionally biased region" description="Basic and acidic residues" evidence="1">
    <location>
        <begin position="14"/>
        <end position="29"/>
    </location>
</feature>
<dbReference type="GO" id="GO:0016787">
    <property type="term" value="F:hydrolase activity"/>
    <property type="evidence" value="ECO:0007669"/>
    <property type="project" value="InterPro"/>
</dbReference>
<dbReference type="CDD" id="cd00838">
    <property type="entry name" value="MPP_superfamily"/>
    <property type="match status" value="1"/>
</dbReference>
<dbReference type="InterPro" id="IPR029052">
    <property type="entry name" value="Metallo-depent_PP-like"/>
</dbReference>
<dbReference type="Proteomes" id="UP000604046">
    <property type="component" value="Unassembled WGS sequence"/>
</dbReference>
<protein>
    <recommendedName>
        <fullName evidence="2">Rhodanese domain-containing protein</fullName>
    </recommendedName>
</protein>
<dbReference type="InterPro" id="IPR004843">
    <property type="entry name" value="Calcineurin-like_PHP"/>
</dbReference>
<evidence type="ECO:0000313" key="4">
    <source>
        <dbReference type="Proteomes" id="UP000604046"/>
    </source>
</evidence>
<reference evidence="3" key="1">
    <citation type="submission" date="2021-02" db="EMBL/GenBank/DDBJ databases">
        <authorList>
            <person name="Dougan E. K."/>
            <person name="Rhodes N."/>
            <person name="Thang M."/>
            <person name="Chan C."/>
        </authorList>
    </citation>
    <scope>NUCLEOTIDE SEQUENCE</scope>
</reference>
<dbReference type="EMBL" id="CAJNDS010001079">
    <property type="protein sequence ID" value="CAE7246411.1"/>
    <property type="molecule type" value="Genomic_DNA"/>
</dbReference>
<name>A0A812LSM7_9DINO</name>
<dbReference type="PROSITE" id="PS50206">
    <property type="entry name" value="RHODANESE_3"/>
    <property type="match status" value="1"/>
</dbReference>
<gene>
    <name evidence="3" type="ORF">SNAT2548_LOCUS11713</name>
</gene>
<keyword evidence="4" id="KW-1185">Reference proteome</keyword>
<dbReference type="Pfam" id="PF00149">
    <property type="entry name" value="Metallophos"/>
    <property type="match status" value="1"/>
</dbReference>
<dbReference type="Gene3D" id="3.40.250.10">
    <property type="entry name" value="Rhodanese-like domain"/>
    <property type="match status" value="1"/>
</dbReference>
<dbReference type="PANTHER" id="PTHR36492">
    <property type="match status" value="1"/>
</dbReference>
<organism evidence="3 4">
    <name type="scientific">Symbiodinium natans</name>
    <dbReference type="NCBI Taxonomy" id="878477"/>
    <lineage>
        <taxon>Eukaryota</taxon>
        <taxon>Sar</taxon>
        <taxon>Alveolata</taxon>
        <taxon>Dinophyceae</taxon>
        <taxon>Suessiales</taxon>
        <taxon>Symbiodiniaceae</taxon>
        <taxon>Symbiodinium</taxon>
    </lineage>
</organism>
<feature type="domain" description="Rhodanese" evidence="2">
    <location>
        <begin position="456"/>
        <end position="560"/>
    </location>
</feature>
<dbReference type="InterPro" id="IPR036873">
    <property type="entry name" value="Rhodanese-like_dom_sf"/>
</dbReference>
<accession>A0A812LSM7</accession>
<comment type="caution">
    <text evidence="3">The sequence shown here is derived from an EMBL/GenBank/DDBJ whole genome shotgun (WGS) entry which is preliminary data.</text>
</comment>
<dbReference type="AlphaFoldDB" id="A0A812LSM7"/>
<dbReference type="InterPro" id="IPR052963">
    <property type="entry name" value="Pantetheine_PDE"/>
</dbReference>
<dbReference type="SUPFAM" id="SSF56300">
    <property type="entry name" value="Metallo-dependent phosphatases"/>
    <property type="match status" value="1"/>
</dbReference>
<dbReference type="SUPFAM" id="SSF52821">
    <property type="entry name" value="Rhodanese/Cell cycle control phosphatase"/>
    <property type="match status" value="1"/>
</dbReference>
<proteinExistence type="predicted"/>
<sequence>MMFDFDDLERVLSEDEAEKSDKEHRERKQVPCRPARRAEHHGDEGRTVRIWAISDLHTDDPKNKEWLEHIDTKDTANDVIIVAGDISHKWEVIRGTLAFFKEHYARVFYVPGNHELWGGADEDSMRRLDQLLTLCAELRVETAPAEVATGSRRVLIVPLFSWHHPQWDTEPDIEGWRGLLPVDQMLSDYPLTHWPRGISIKDGSAARAVDKVNDRLMDWEQVLIRRRSYHEVLSFSHFLPRVEANPEKRYLSYPNLAKGIGSNYLRARVEALKPDVHVFGHTHFGWDLVVDGTRYVQAPLAMSSERHSRGSTVAVGDFPDGKSSPHPFLVWHSRTGWVPHCRGAWSAYVERYGRRPDVTSLLPSYVADCGLEPLSGIYGSKAKVGWLPGRMPVWLFGPREQRIREAEAEAGKVAERLRKEAAGTFKRAGTFKHRKQQVGSDEPLPIEASEVAVLMHKGEVAVLDVREGDFASRPAGCVPLSHPSETSKFAALPDAELLELGERIMLGEGPRILVGEGSSPASCRHAALLLAALLRLWPRDVRPLRGGFDAWVKQGLPVEHVSSEGALLRQGGY</sequence>